<proteinExistence type="predicted"/>
<keyword evidence="1" id="KW-0732">Signal</keyword>
<sequence>MMNRHDSLKSIALGASALLFTAAFGTSCEQPPILCEVASDAYAVKYFPKEAGNDCLMLPGERVGMSVYNPPKGDDREIDALRATVAIQASSMGVLADTAKATASATDPDPNHKQYSFGNYTARPDANDFCAASDLSVAEQHIPETAYTDADGNPAIYPETRLAYEWRDVRVHMAFATPGNAATGEVTITRESEDPVTGARETCTTTYIASALFPAVGCEAVDAMGQGTGMPDDTRCCAKANPDQGRPFGSGIHPDFKVKCDPALLLCALDWKPGESFPPLGTNSFCGDGG</sequence>
<dbReference type="Proteomes" id="UP001151081">
    <property type="component" value="Unassembled WGS sequence"/>
</dbReference>
<evidence type="ECO:0000313" key="2">
    <source>
        <dbReference type="EMBL" id="MDC3987098.1"/>
    </source>
</evidence>
<organism evidence="2 3">
    <name type="scientific">Polyangium jinanense</name>
    <dbReference type="NCBI Taxonomy" id="2829994"/>
    <lineage>
        <taxon>Bacteria</taxon>
        <taxon>Pseudomonadati</taxon>
        <taxon>Myxococcota</taxon>
        <taxon>Polyangia</taxon>
        <taxon>Polyangiales</taxon>
        <taxon>Polyangiaceae</taxon>
        <taxon>Polyangium</taxon>
    </lineage>
</organism>
<feature type="chain" id="PRO_5040950482" description="Lipoprotein MlpA" evidence="1">
    <location>
        <begin position="26"/>
        <end position="290"/>
    </location>
</feature>
<protein>
    <recommendedName>
        <fullName evidence="4">Lipoprotein MlpA</fullName>
    </recommendedName>
</protein>
<keyword evidence="3" id="KW-1185">Reference proteome</keyword>
<evidence type="ECO:0000313" key="3">
    <source>
        <dbReference type="Proteomes" id="UP001151081"/>
    </source>
</evidence>
<dbReference type="RefSeq" id="WP_272422299.1">
    <property type="nucleotide sequence ID" value="NZ_JAGTJJ010000047.1"/>
</dbReference>
<name>A0A9X4AW93_9BACT</name>
<reference evidence="2 3" key="1">
    <citation type="submission" date="2021-04" db="EMBL/GenBank/DDBJ databases">
        <title>Genome analysis of Polyangium sp.</title>
        <authorList>
            <person name="Li Y."/>
            <person name="Wang J."/>
        </authorList>
    </citation>
    <scope>NUCLEOTIDE SEQUENCE [LARGE SCALE GENOMIC DNA]</scope>
    <source>
        <strain evidence="2 3">SDU14</strain>
    </source>
</reference>
<evidence type="ECO:0000256" key="1">
    <source>
        <dbReference type="SAM" id="SignalP"/>
    </source>
</evidence>
<feature type="signal peptide" evidence="1">
    <location>
        <begin position="1"/>
        <end position="25"/>
    </location>
</feature>
<dbReference type="AlphaFoldDB" id="A0A9X4AW93"/>
<dbReference type="PROSITE" id="PS51257">
    <property type="entry name" value="PROKAR_LIPOPROTEIN"/>
    <property type="match status" value="1"/>
</dbReference>
<gene>
    <name evidence="2" type="ORF">KEG57_41910</name>
</gene>
<dbReference type="EMBL" id="JAGTJJ010000047">
    <property type="protein sequence ID" value="MDC3987098.1"/>
    <property type="molecule type" value="Genomic_DNA"/>
</dbReference>
<evidence type="ECO:0008006" key="4">
    <source>
        <dbReference type="Google" id="ProtNLM"/>
    </source>
</evidence>
<comment type="caution">
    <text evidence="2">The sequence shown here is derived from an EMBL/GenBank/DDBJ whole genome shotgun (WGS) entry which is preliminary data.</text>
</comment>
<accession>A0A9X4AW93</accession>